<dbReference type="EMBL" id="JAOTPO010000008">
    <property type="protein sequence ID" value="MDE5414336.1"/>
    <property type="molecule type" value="Genomic_DNA"/>
</dbReference>
<comment type="caution">
    <text evidence="1">The sequence shown here is derived from an EMBL/GenBank/DDBJ whole genome shotgun (WGS) entry which is preliminary data.</text>
</comment>
<dbReference type="RefSeq" id="WP_275118945.1">
    <property type="nucleotide sequence ID" value="NZ_JAOTPO010000008.1"/>
</dbReference>
<sequence length="166" mass="19953">MFKKMFHNEQEMCERRLIAVMRRLKIDDSHYNFNWNRSSCYIEFQYKENMYRMEHSVESAKEKGIVILRNGLDCLSELVRSLEDLCQITERGTHRLETWLSGMKQSSPEEEMSEFLEEVHIRYKSVGKQKHSDYMNMNDEVIQVEPEPSLNHLNRNRINLQSQDKS</sequence>
<reference evidence="1" key="1">
    <citation type="submission" date="2024-05" db="EMBL/GenBank/DDBJ databases">
        <title>Alkalihalobacillus sp. strain MEB203 novel alkaliphilic bacterium from Lonar Lake, India.</title>
        <authorList>
            <person name="Joshi A."/>
            <person name="Thite S."/>
            <person name="Mengade P."/>
        </authorList>
    </citation>
    <scope>NUCLEOTIDE SEQUENCE</scope>
    <source>
        <strain evidence="1">MEB 203</strain>
    </source>
</reference>
<dbReference type="Proteomes" id="UP001148125">
    <property type="component" value="Unassembled WGS sequence"/>
</dbReference>
<proteinExistence type="predicted"/>
<evidence type="ECO:0000313" key="1">
    <source>
        <dbReference type="EMBL" id="MDE5414336.1"/>
    </source>
</evidence>
<name>A0ABT5VFW6_9BACI</name>
<accession>A0ABT5VFW6</accession>
<evidence type="ECO:0000313" key="2">
    <source>
        <dbReference type="Proteomes" id="UP001148125"/>
    </source>
</evidence>
<gene>
    <name evidence="1" type="ORF">N7Z68_13225</name>
</gene>
<organism evidence="1 2">
    <name type="scientific">Alkalihalobacterium chitinilyticum</name>
    <dbReference type="NCBI Taxonomy" id="2980103"/>
    <lineage>
        <taxon>Bacteria</taxon>
        <taxon>Bacillati</taxon>
        <taxon>Bacillota</taxon>
        <taxon>Bacilli</taxon>
        <taxon>Bacillales</taxon>
        <taxon>Bacillaceae</taxon>
        <taxon>Alkalihalobacterium</taxon>
    </lineage>
</organism>
<keyword evidence="2" id="KW-1185">Reference proteome</keyword>
<protein>
    <submittedName>
        <fullName evidence="1">Uncharacterized protein</fullName>
    </submittedName>
</protein>